<dbReference type="Gene3D" id="1.10.630.10">
    <property type="entry name" value="Cytochrome P450"/>
    <property type="match status" value="1"/>
</dbReference>
<evidence type="ECO:0000313" key="2">
    <source>
        <dbReference type="EMBL" id="MFH7564630.1"/>
    </source>
</evidence>
<sequence length="377" mass="42173">MSAELHAWKPAGEQDLIDVCDKTRPRCPLAHNEQLHWAVLRQQEARQVLSDHSTFSNKVSRHVSVPNGMDPPRHGDYRRIIEPYFGPEPMAEFRPRCQAVINQLSQRLSGEVELITQFAEPLSLQLQCAFMGWPDSLHGPLRDWTARQHAATRNRDSIALKALAETFDGYIGEQLTRRRQQGKDAPNDVTTRLLAERINGRALTHEELVSLIRNWTVGELGTITACVAIVAHYLAAHPHIQQQLKQDPGLRPAAIDEILRIHPPLLSNRRITTKEVKLGDTLLPAGSRLTLLWASINRDEAIFGNPNTFRPLENRPHNLLYGAGIHVCPGAPLARMELELTLDALLNAGMLGLISGKTPVKAQYPAGGFSELWVRVE</sequence>
<dbReference type="PRINTS" id="PR00385">
    <property type="entry name" value="P450"/>
</dbReference>
<dbReference type="Pfam" id="PF00067">
    <property type="entry name" value="p450"/>
    <property type="match status" value="1"/>
</dbReference>
<dbReference type="PANTHER" id="PTHR46696:SF6">
    <property type="entry name" value="P450, PUTATIVE (EUROFUNG)-RELATED"/>
    <property type="match status" value="1"/>
</dbReference>
<dbReference type="InterPro" id="IPR002397">
    <property type="entry name" value="Cyt_P450_B"/>
</dbReference>
<dbReference type="PANTHER" id="PTHR46696">
    <property type="entry name" value="P450, PUTATIVE (EUROFUNG)-RELATED"/>
    <property type="match status" value="1"/>
</dbReference>
<reference evidence="2 3" key="1">
    <citation type="submission" date="2024-08" db="EMBL/GenBank/DDBJ databases">
        <title>Oceanimonas smirnovii Genome sequencing and assembly.</title>
        <authorList>
            <person name="Tang B."/>
        </authorList>
    </citation>
    <scope>NUCLEOTIDE SEQUENCE [LARGE SCALE GENOMIC DNA]</scope>
    <source>
        <strain evidence="2 3">OS2020-119</strain>
    </source>
</reference>
<proteinExistence type="inferred from homology"/>
<dbReference type="SUPFAM" id="SSF48264">
    <property type="entry name" value="Cytochrome P450"/>
    <property type="match status" value="1"/>
</dbReference>
<organism evidence="2 3">
    <name type="scientific">Oceanimonas smirnovii</name>
    <dbReference type="NCBI Taxonomy" id="264574"/>
    <lineage>
        <taxon>Bacteria</taxon>
        <taxon>Pseudomonadati</taxon>
        <taxon>Pseudomonadota</taxon>
        <taxon>Gammaproteobacteria</taxon>
        <taxon>Aeromonadales</taxon>
        <taxon>Aeromonadaceae</taxon>
        <taxon>Oceanimonas</taxon>
    </lineage>
</organism>
<protein>
    <submittedName>
        <fullName evidence="2">Cytochrome P450</fullName>
    </submittedName>
</protein>
<evidence type="ECO:0000256" key="1">
    <source>
        <dbReference type="ARBA" id="ARBA00010617"/>
    </source>
</evidence>
<dbReference type="EMBL" id="JBGFTR010000005">
    <property type="protein sequence ID" value="MFH7564630.1"/>
    <property type="molecule type" value="Genomic_DNA"/>
</dbReference>
<gene>
    <name evidence="2" type="ORF">AB9R89_04745</name>
</gene>
<comment type="similarity">
    <text evidence="1">Belongs to the cytochrome P450 family.</text>
</comment>
<comment type="caution">
    <text evidence="2">The sequence shown here is derived from an EMBL/GenBank/DDBJ whole genome shotgun (WGS) entry which is preliminary data.</text>
</comment>
<dbReference type="PRINTS" id="PR00359">
    <property type="entry name" value="BP450"/>
</dbReference>
<dbReference type="RefSeq" id="WP_395535355.1">
    <property type="nucleotide sequence ID" value="NZ_CP166302.1"/>
</dbReference>
<dbReference type="Proteomes" id="UP001610706">
    <property type="component" value="Unassembled WGS sequence"/>
</dbReference>
<dbReference type="InterPro" id="IPR036396">
    <property type="entry name" value="Cyt_P450_sf"/>
</dbReference>
<keyword evidence="3" id="KW-1185">Reference proteome</keyword>
<accession>A0ABW7P020</accession>
<evidence type="ECO:0000313" key="3">
    <source>
        <dbReference type="Proteomes" id="UP001610706"/>
    </source>
</evidence>
<dbReference type="InterPro" id="IPR001128">
    <property type="entry name" value="Cyt_P450"/>
</dbReference>
<name>A0ABW7P020_9GAMM</name>
<dbReference type="CDD" id="cd11079">
    <property type="entry name" value="Cyp_unk"/>
    <property type="match status" value="1"/>
</dbReference>